<sequence length="662" mass="72415">MDRPYRPELHFIRLGLPDRLGLAVKWYGYKGRILRVDLSAGKTSVEELRLDYVKMYMGGLGYAAKVLWDELQPGVDPLSPDNILIATAGPFTGTLAPGSGNIYWAFKAPMTGGWGETRSGGKFGSWMKYSGFDLIVIRGRAPEPVYLYLESGRAEIRSAKRYWGMTVHEVTDALRDDTGVHEASVAAIGPAGENLVRFAAIINDYDRAAGRTGGGAVMGSKNLKAVVAAGGEGIDVYDPEGFMAAALEAQGGIKADPGQRFMGQHGTIGGLLGTNAMGGLPTANFETGYFEAADRVSHETLERNYMIKRRACHACAIGCSRYSYVAYGPFATPPNEGPEYETADMNGPMNMIDNMEAIIRVNYLANNYGLDTISTGHTIAWAIEAYQKGIITKQDTGGLELRWNDPETHVKLVEMIAYRKGFGNLLAEGSYRAAKAIGRGAEELVNHVKGLEFPAHDPRVESKLLAIQYAISPRGACHVHPIYPSYDMMQVDAGLKDFGLPWPLPDRLAETGVGKGIAYRALASYGEAFNNVGLCIFYSAGPESGVISPRRIARIYTALTGIETTPQDVLLAGERTWNLKRAFNLREGFTREHDRLPKRMITPILTGPAKGLKVESPDGLVDEAYDAFGWDRRTGYIRRSTLERLGMKDVEEQLQKLGKLSD</sequence>
<evidence type="ECO:0000256" key="5">
    <source>
        <dbReference type="ARBA" id="ARBA00023002"/>
    </source>
</evidence>
<dbReference type="GO" id="GO:0051539">
    <property type="term" value="F:4 iron, 4 sulfur cluster binding"/>
    <property type="evidence" value="ECO:0007669"/>
    <property type="project" value="UniProtKB-KW"/>
</dbReference>
<evidence type="ECO:0000256" key="7">
    <source>
        <dbReference type="ARBA" id="ARBA00023014"/>
    </source>
</evidence>
<dbReference type="Proteomes" id="UP000000346">
    <property type="component" value="Chromosome"/>
</dbReference>
<dbReference type="SUPFAM" id="SSF56228">
    <property type="entry name" value="Aldehyde ferredoxin oxidoreductase, N-terminal domain"/>
    <property type="match status" value="1"/>
</dbReference>
<dbReference type="STRING" id="666510.ASAC_0762"/>
<evidence type="ECO:0000256" key="3">
    <source>
        <dbReference type="ARBA" id="ARBA00022485"/>
    </source>
</evidence>
<evidence type="ECO:0000259" key="9">
    <source>
        <dbReference type="SMART" id="SM00790"/>
    </source>
</evidence>
<dbReference type="SUPFAM" id="SSF48310">
    <property type="entry name" value="Aldehyde ferredoxin oxidoreductase, C-terminal domains"/>
    <property type="match status" value="1"/>
</dbReference>
<dbReference type="HOGENOM" id="CLU_020364_1_0_2"/>
<dbReference type="InParanoid" id="D9Q1I0"/>
<evidence type="ECO:0000256" key="6">
    <source>
        <dbReference type="ARBA" id="ARBA00023004"/>
    </source>
</evidence>
<dbReference type="GO" id="GO:0009055">
    <property type="term" value="F:electron transfer activity"/>
    <property type="evidence" value="ECO:0007669"/>
    <property type="project" value="InterPro"/>
</dbReference>
<evidence type="ECO:0000256" key="1">
    <source>
        <dbReference type="ARBA" id="ARBA00001966"/>
    </source>
</evidence>
<keyword evidence="6" id="KW-0408">Iron</keyword>
<dbReference type="Gene3D" id="3.60.9.10">
    <property type="entry name" value="Aldehyde ferredoxin oxidoreductase, N-terminal domain"/>
    <property type="match status" value="1"/>
</dbReference>
<dbReference type="eggNOG" id="arCOG00706">
    <property type="taxonomic scope" value="Archaea"/>
</dbReference>
<evidence type="ECO:0000313" key="11">
    <source>
        <dbReference type="Proteomes" id="UP000000346"/>
    </source>
</evidence>
<accession>D9Q1I0</accession>
<evidence type="ECO:0000313" key="10">
    <source>
        <dbReference type="EMBL" id="ADL19168.1"/>
    </source>
</evidence>
<dbReference type="InterPro" id="IPR013985">
    <property type="entry name" value="Ald_Fedxn_OxRdtase_dom3"/>
</dbReference>
<dbReference type="GO" id="GO:0016625">
    <property type="term" value="F:oxidoreductase activity, acting on the aldehyde or oxo group of donors, iron-sulfur protein as acceptor"/>
    <property type="evidence" value="ECO:0007669"/>
    <property type="project" value="InterPro"/>
</dbReference>
<reference evidence="10 11" key="1">
    <citation type="journal article" date="2010" name="Appl. Environ. Microbiol.">
        <title>The genome sequence of the crenarchaeon Acidilobus saccharovorans supports a new order, Acidilobales, and suggests an important ecological role in terrestrial acidic hot springs.</title>
        <authorList>
            <person name="Mardanov A.V."/>
            <person name="Svetlitchnyi V.A."/>
            <person name="Beletsky A.V."/>
            <person name="Prokofeva M.I."/>
            <person name="Bonch-Osmolovskaya E.A."/>
            <person name="Ravin N.V."/>
            <person name="Skryabin K.G."/>
        </authorList>
    </citation>
    <scope>NUCLEOTIDE SEQUENCE [LARGE SCALE GENOMIC DNA]</scope>
    <source>
        <strain evidence="11">DSM 16705 / JCM 18335 / VKM B-2471 / 345-15</strain>
    </source>
</reference>
<dbReference type="KEGG" id="asc:ASAC_0762"/>
<dbReference type="AlphaFoldDB" id="D9Q1I0"/>
<keyword evidence="3" id="KW-0004">4Fe-4S</keyword>
<organism evidence="10 11">
    <name type="scientific">Acidilobus saccharovorans (strain DSM 16705 / JCM 18335 / VKM B-2471 / 345-15)</name>
    <dbReference type="NCBI Taxonomy" id="666510"/>
    <lineage>
        <taxon>Archaea</taxon>
        <taxon>Thermoproteota</taxon>
        <taxon>Thermoprotei</taxon>
        <taxon>Acidilobales</taxon>
        <taxon>Acidilobaceae</taxon>
        <taxon>Acidilobus</taxon>
    </lineage>
</organism>
<keyword evidence="4" id="KW-0479">Metal-binding</keyword>
<dbReference type="InterPro" id="IPR013983">
    <property type="entry name" value="Ald_Fedxn_OxRdtase_N"/>
</dbReference>
<dbReference type="EMBL" id="CP001742">
    <property type="protein sequence ID" value="ADL19168.1"/>
    <property type="molecule type" value="Genomic_DNA"/>
</dbReference>
<keyword evidence="11" id="KW-1185">Reference proteome</keyword>
<evidence type="ECO:0000256" key="4">
    <source>
        <dbReference type="ARBA" id="ARBA00022723"/>
    </source>
</evidence>
<protein>
    <submittedName>
        <fullName evidence="10">Aldehyde:ferredoxin oxidoreductase</fullName>
    </submittedName>
</protein>
<dbReference type="Pfam" id="PF02730">
    <property type="entry name" value="AFOR_N"/>
    <property type="match status" value="1"/>
</dbReference>
<proteinExistence type="inferred from homology"/>
<keyword evidence="5" id="KW-0560">Oxidoreductase</keyword>
<name>D9Q1I0_ACIS3</name>
<dbReference type="Gene3D" id="1.10.569.10">
    <property type="entry name" value="Aldehyde Ferredoxin Oxidoreductase Protein, subunit A, domain 2"/>
    <property type="match status" value="1"/>
</dbReference>
<feature type="domain" description="Aldehyde ferredoxin oxidoreductase N-terminal" evidence="9">
    <location>
        <begin position="29"/>
        <end position="232"/>
    </location>
</feature>
<dbReference type="OrthoDB" id="30771at2157"/>
<dbReference type="SMART" id="SM00790">
    <property type="entry name" value="AFOR_N"/>
    <property type="match status" value="1"/>
</dbReference>
<dbReference type="PANTHER" id="PTHR30038:SF7">
    <property type="entry name" value="TUNGSTEN-CONTAINING GLYCERALDEHYDE-3-PHOSPHATE:FERREDOXIN OXIDOREDUCTASE"/>
    <property type="match status" value="1"/>
</dbReference>
<dbReference type="InterPro" id="IPR051919">
    <property type="entry name" value="W-dependent_AOR"/>
</dbReference>
<comment type="cofactor">
    <cofactor evidence="8">
        <name>tungstopterin</name>
        <dbReference type="ChEBI" id="CHEBI:30402"/>
    </cofactor>
</comment>
<dbReference type="Gene3D" id="1.10.599.10">
    <property type="entry name" value="Aldehyde Ferredoxin Oxidoreductase Protein, subunit A, domain 3"/>
    <property type="match status" value="1"/>
</dbReference>
<evidence type="ECO:0000256" key="2">
    <source>
        <dbReference type="ARBA" id="ARBA00011032"/>
    </source>
</evidence>
<gene>
    <name evidence="10" type="ordered locus">ASAC_0762</name>
</gene>
<comment type="cofactor">
    <cofactor evidence="1">
        <name>[4Fe-4S] cluster</name>
        <dbReference type="ChEBI" id="CHEBI:49883"/>
    </cofactor>
</comment>
<keyword evidence="7" id="KW-0411">Iron-sulfur</keyword>
<comment type="similarity">
    <text evidence="2">Belongs to the AOR/FOR family.</text>
</comment>
<dbReference type="InterPro" id="IPR013984">
    <property type="entry name" value="Ald_Fedxn_OxRdtase_dom2"/>
</dbReference>
<dbReference type="InterPro" id="IPR036021">
    <property type="entry name" value="Tungsten_al_ferr_oxy-like_C"/>
</dbReference>
<dbReference type="InterPro" id="IPR036503">
    <property type="entry name" value="Ald_Fedxn_OxRdtase_N_sf"/>
</dbReference>
<dbReference type="InterPro" id="IPR001203">
    <property type="entry name" value="OxRdtase_Ald_Fedxn_C"/>
</dbReference>
<dbReference type="GO" id="GO:0046872">
    <property type="term" value="F:metal ion binding"/>
    <property type="evidence" value="ECO:0007669"/>
    <property type="project" value="UniProtKB-KW"/>
</dbReference>
<dbReference type="PANTHER" id="PTHR30038">
    <property type="entry name" value="ALDEHYDE FERREDOXIN OXIDOREDUCTASE"/>
    <property type="match status" value="1"/>
</dbReference>
<evidence type="ECO:0000256" key="8">
    <source>
        <dbReference type="ARBA" id="ARBA00049934"/>
    </source>
</evidence>
<dbReference type="Pfam" id="PF01314">
    <property type="entry name" value="AFOR_C"/>
    <property type="match status" value="1"/>
</dbReference>